<comment type="subcellular location">
    <subcellularLocation>
        <location evidence="1">Membrane</location>
        <topology evidence="1">Multi-pass membrane protein</topology>
    </subcellularLocation>
</comment>
<dbReference type="SUPFAM" id="SSF144091">
    <property type="entry name" value="Rhomboid-like"/>
    <property type="match status" value="1"/>
</dbReference>
<feature type="transmembrane region" description="Helical" evidence="5">
    <location>
        <begin position="75"/>
        <end position="91"/>
    </location>
</feature>
<dbReference type="InterPro" id="IPR022764">
    <property type="entry name" value="Peptidase_S54_rhomboid_dom"/>
</dbReference>
<feature type="domain" description="Peptidase S54 rhomboid" evidence="7">
    <location>
        <begin position="33"/>
        <end position="173"/>
    </location>
</feature>
<feature type="signal peptide" evidence="6">
    <location>
        <begin position="1"/>
        <end position="19"/>
    </location>
</feature>
<evidence type="ECO:0000313" key="9">
    <source>
        <dbReference type="Proteomes" id="UP001495147"/>
    </source>
</evidence>
<sequence length="184" mass="19168">MKWGLSLAAWALLATLAQALPPTQLAWQGSLAEPWRLFTAAFVHWTPWHLTMNLAGCAALAVLGWRAALGPRDAVALWLALPLTQLGLLLRPDLASYGGLSGALHAATGIAACALLARSTARERWVGAGIASGLAVKLVLEQPWGPALQTVPGLDFPLAPWAHLSGAGAGLLAWAGSRIGRHGT</sequence>
<keyword evidence="8" id="KW-0378">Hydrolase</keyword>
<dbReference type="EC" id="3.4.21.-" evidence="8"/>
<evidence type="ECO:0000256" key="5">
    <source>
        <dbReference type="SAM" id="Phobius"/>
    </source>
</evidence>
<keyword evidence="4 5" id="KW-0472">Membrane</keyword>
<evidence type="ECO:0000256" key="3">
    <source>
        <dbReference type="ARBA" id="ARBA00022989"/>
    </source>
</evidence>
<dbReference type="Proteomes" id="UP001495147">
    <property type="component" value="Unassembled WGS sequence"/>
</dbReference>
<keyword evidence="6" id="KW-0732">Signal</keyword>
<evidence type="ECO:0000256" key="2">
    <source>
        <dbReference type="ARBA" id="ARBA00022692"/>
    </source>
</evidence>
<comment type="caution">
    <text evidence="8">The sequence shown here is derived from an EMBL/GenBank/DDBJ whole genome shotgun (WGS) entry which is preliminary data.</text>
</comment>
<accession>A0ABV0FYQ0</accession>
<feature type="transmembrane region" description="Helical" evidence="5">
    <location>
        <begin position="43"/>
        <end position="63"/>
    </location>
</feature>
<dbReference type="InterPro" id="IPR035952">
    <property type="entry name" value="Rhomboid-like_sf"/>
</dbReference>
<dbReference type="NCBIfam" id="TIGR03902">
    <property type="entry name" value="rhom_GG_sort"/>
    <property type="match status" value="1"/>
</dbReference>
<evidence type="ECO:0000256" key="4">
    <source>
        <dbReference type="ARBA" id="ARBA00023136"/>
    </source>
</evidence>
<evidence type="ECO:0000256" key="1">
    <source>
        <dbReference type="ARBA" id="ARBA00004141"/>
    </source>
</evidence>
<gene>
    <name evidence="8" type="primary">rrtA</name>
    <name evidence="8" type="ORF">ABDJ85_02230</name>
</gene>
<dbReference type="Pfam" id="PF01694">
    <property type="entry name" value="Rhomboid"/>
    <property type="match status" value="1"/>
</dbReference>
<dbReference type="InterPro" id="IPR023826">
    <property type="entry name" value="Rhom-like_SP_proteobac"/>
</dbReference>
<dbReference type="EMBL" id="JBDPZD010000001">
    <property type="protein sequence ID" value="MEO3690264.1"/>
    <property type="molecule type" value="Genomic_DNA"/>
</dbReference>
<evidence type="ECO:0000313" key="8">
    <source>
        <dbReference type="EMBL" id="MEO3690264.1"/>
    </source>
</evidence>
<protein>
    <submittedName>
        <fullName evidence="8">Rhombosortase</fullName>
        <ecNumber evidence="8">3.4.21.-</ecNumber>
    </submittedName>
</protein>
<feature type="chain" id="PRO_5045177645" evidence="6">
    <location>
        <begin position="20"/>
        <end position="184"/>
    </location>
</feature>
<dbReference type="Gene3D" id="1.20.1540.10">
    <property type="entry name" value="Rhomboid-like"/>
    <property type="match status" value="1"/>
</dbReference>
<name>A0ABV0FYQ0_9BURK</name>
<feature type="transmembrane region" description="Helical" evidence="5">
    <location>
        <begin position="97"/>
        <end position="117"/>
    </location>
</feature>
<reference evidence="8 9" key="1">
    <citation type="submission" date="2024-05" db="EMBL/GenBank/DDBJ databases">
        <title>Roseateles sp. DJS-2-20 16S ribosomal RNA gene Genome sequencing and assembly.</title>
        <authorList>
            <person name="Woo H."/>
        </authorList>
    </citation>
    <scope>NUCLEOTIDE SEQUENCE [LARGE SCALE GENOMIC DNA]</scope>
    <source>
        <strain evidence="8 9">DJS-2-20</strain>
    </source>
</reference>
<dbReference type="RefSeq" id="WP_347703096.1">
    <property type="nucleotide sequence ID" value="NZ_JBDPZD010000001.1"/>
</dbReference>
<evidence type="ECO:0000259" key="7">
    <source>
        <dbReference type="Pfam" id="PF01694"/>
    </source>
</evidence>
<keyword evidence="9" id="KW-1185">Reference proteome</keyword>
<proteinExistence type="predicted"/>
<keyword evidence="2 5" id="KW-0812">Transmembrane</keyword>
<keyword evidence="3 5" id="KW-1133">Transmembrane helix</keyword>
<evidence type="ECO:0000256" key="6">
    <source>
        <dbReference type="SAM" id="SignalP"/>
    </source>
</evidence>
<organism evidence="8 9">
    <name type="scientific">Roseateles paludis</name>
    <dbReference type="NCBI Taxonomy" id="3145238"/>
    <lineage>
        <taxon>Bacteria</taxon>
        <taxon>Pseudomonadati</taxon>
        <taxon>Pseudomonadota</taxon>
        <taxon>Betaproteobacteria</taxon>
        <taxon>Burkholderiales</taxon>
        <taxon>Sphaerotilaceae</taxon>
        <taxon>Roseateles</taxon>
    </lineage>
</organism>
<dbReference type="GO" id="GO:0016787">
    <property type="term" value="F:hydrolase activity"/>
    <property type="evidence" value="ECO:0007669"/>
    <property type="project" value="UniProtKB-KW"/>
</dbReference>